<dbReference type="EMBL" id="CDRZ01000001">
    <property type="protein sequence ID" value="CEO87295.1"/>
    <property type="molecule type" value="Genomic_DNA"/>
</dbReference>
<evidence type="ECO:0000313" key="7">
    <source>
        <dbReference type="Proteomes" id="UP000046155"/>
    </source>
</evidence>
<name>A0A0B7MB67_9FIRM</name>
<keyword evidence="7" id="KW-1185">Reference proteome</keyword>
<organism evidence="6 7">
    <name type="scientific">Syntrophaceticus schinkii</name>
    <dbReference type="NCBI Taxonomy" id="499207"/>
    <lineage>
        <taxon>Bacteria</taxon>
        <taxon>Bacillati</taxon>
        <taxon>Bacillota</taxon>
        <taxon>Clostridia</taxon>
        <taxon>Thermoanaerobacterales</taxon>
        <taxon>Thermoanaerobacterales Family III. Incertae Sedis</taxon>
        <taxon>Syntrophaceticus</taxon>
    </lineage>
</organism>
<dbReference type="InterPro" id="IPR043504">
    <property type="entry name" value="Peptidase_S1_PA_chymotrypsin"/>
</dbReference>
<dbReference type="GO" id="GO:0004252">
    <property type="term" value="F:serine-type endopeptidase activity"/>
    <property type="evidence" value="ECO:0007669"/>
    <property type="project" value="InterPro"/>
</dbReference>
<evidence type="ECO:0000256" key="1">
    <source>
        <dbReference type="ARBA" id="ARBA00007664"/>
    </source>
</evidence>
<protein>
    <recommendedName>
        <fullName evidence="8">Peptidase S7 domain-containing protein</fullName>
    </recommendedName>
</protein>
<evidence type="ECO:0008006" key="8">
    <source>
        <dbReference type="Google" id="ProtNLM"/>
    </source>
</evidence>
<dbReference type="PRINTS" id="PR00861">
    <property type="entry name" value="ALYTICPTASE"/>
</dbReference>
<dbReference type="Proteomes" id="UP000046155">
    <property type="component" value="Unassembled WGS sequence"/>
</dbReference>
<evidence type="ECO:0000256" key="3">
    <source>
        <dbReference type="ARBA" id="ARBA00022801"/>
    </source>
</evidence>
<evidence type="ECO:0000256" key="2">
    <source>
        <dbReference type="ARBA" id="ARBA00022670"/>
    </source>
</evidence>
<dbReference type="GO" id="GO:0006508">
    <property type="term" value="P:proteolysis"/>
    <property type="evidence" value="ECO:0007669"/>
    <property type="project" value="UniProtKB-KW"/>
</dbReference>
<dbReference type="OrthoDB" id="104542at2"/>
<comment type="similarity">
    <text evidence="1">Belongs to the peptidase S1 family.</text>
</comment>
<keyword evidence="2" id="KW-0645">Protease</keyword>
<sequence length="334" mass="36345">MRKLLRSLGVAKKRYTELPNVIGMGIGYKKRGRQDTDEPAVIFFVEKKVPAEALGVDECIPRRVGRHCTDVIEVGEVRFLGRMDRQRPAAPGSSIGHFKVTAGTFGAVVRDRETGELLILSNNHVLANASDGVDRRAGKGDPVYQPGVYDGGSEKDLIGHLERFIPIQRFSRSADCRMAVMGVRAANAVIHAFRPHYRMRLEKLGATNMVDCALARPVDPKDITPEIIEFGKVNGIIDAEPGMTVKKSGRTSGITEGKVTAVHVTLNVSMGHSDDVVRFQDQIMTEMKSLAGDSGSIVLDQENQAVGLLFAGSNEFTVLNPIQAVLDKLGVDLV</sequence>
<dbReference type="RefSeq" id="WP_044663689.1">
    <property type="nucleotide sequence ID" value="NZ_CDRZ01000001.1"/>
</dbReference>
<keyword evidence="4" id="KW-0720">Serine protease</keyword>
<dbReference type="InterPro" id="IPR009003">
    <property type="entry name" value="Peptidase_S1_PA"/>
</dbReference>
<evidence type="ECO:0000313" key="6">
    <source>
        <dbReference type="EMBL" id="CEO87295.1"/>
    </source>
</evidence>
<evidence type="ECO:0000256" key="4">
    <source>
        <dbReference type="ARBA" id="ARBA00022825"/>
    </source>
</evidence>
<reference evidence="7" key="1">
    <citation type="submission" date="2015-01" db="EMBL/GenBank/DDBJ databases">
        <authorList>
            <person name="Manzoor Shahid"/>
            <person name="Zubair Saima"/>
        </authorList>
    </citation>
    <scope>NUCLEOTIDE SEQUENCE [LARGE SCALE GENOMIC DNA]</scope>
    <source>
        <strain evidence="7">Sp3</strain>
    </source>
</reference>
<proteinExistence type="inferred from homology"/>
<evidence type="ECO:0000256" key="5">
    <source>
        <dbReference type="ARBA" id="ARBA00023157"/>
    </source>
</evidence>
<gene>
    <name evidence="6" type="ORF">SSCH_10029</name>
</gene>
<dbReference type="Gene3D" id="2.40.10.10">
    <property type="entry name" value="Trypsin-like serine proteases"/>
    <property type="match status" value="1"/>
</dbReference>
<dbReference type="InterPro" id="IPR001316">
    <property type="entry name" value="Pept_S1A_streptogrisin"/>
</dbReference>
<keyword evidence="3" id="KW-0378">Hydrolase</keyword>
<dbReference type="SUPFAM" id="SSF50494">
    <property type="entry name" value="Trypsin-like serine proteases"/>
    <property type="match status" value="1"/>
</dbReference>
<accession>A0A0B7MB67</accession>
<dbReference type="AlphaFoldDB" id="A0A0B7MB67"/>
<keyword evidence="5" id="KW-1015">Disulfide bond</keyword>